<dbReference type="EMBL" id="JASKHM010000007">
    <property type="protein sequence ID" value="MEQ4483421.1"/>
    <property type="molecule type" value="Genomic_DNA"/>
</dbReference>
<organism evidence="1 2">
    <name type="scientific">Cohnella silvisoli</name>
    <dbReference type="NCBI Taxonomy" id="2873699"/>
    <lineage>
        <taxon>Bacteria</taxon>
        <taxon>Bacillati</taxon>
        <taxon>Bacillota</taxon>
        <taxon>Bacilli</taxon>
        <taxon>Bacillales</taxon>
        <taxon>Paenibacillaceae</taxon>
        <taxon>Cohnella</taxon>
    </lineage>
</organism>
<accession>A0ABV1KTW5</accession>
<proteinExistence type="predicted"/>
<evidence type="ECO:0000313" key="2">
    <source>
        <dbReference type="Proteomes" id="UP001493487"/>
    </source>
</evidence>
<protein>
    <recommendedName>
        <fullName evidence="3">YbaB/EbfC family DNA-binding protein</fullName>
    </recommendedName>
</protein>
<gene>
    <name evidence="1" type="ORF">QJS35_13575</name>
</gene>
<dbReference type="RefSeq" id="WP_232185845.1">
    <property type="nucleotide sequence ID" value="NZ_JAIOAP010000006.1"/>
</dbReference>
<name>A0ABV1KTW5_9BACL</name>
<keyword evidence="2" id="KW-1185">Reference proteome</keyword>
<evidence type="ECO:0008006" key="3">
    <source>
        <dbReference type="Google" id="ProtNLM"/>
    </source>
</evidence>
<reference evidence="1 2" key="1">
    <citation type="journal article" date="2023" name="Genome Announc.">
        <title>Pan-Genome Analyses of the Genus Cohnella and Proposal of the Novel Species Cohnella silvisoli sp. nov., Isolated from Forest Soil.</title>
        <authorList>
            <person name="Wang C."/>
            <person name="Mao L."/>
            <person name="Bao G."/>
            <person name="Zhu H."/>
        </authorList>
    </citation>
    <scope>NUCLEOTIDE SEQUENCE [LARGE SCALE GENOMIC DNA]</scope>
    <source>
        <strain evidence="1 2">NL03-T5-1</strain>
    </source>
</reference>
<sequence>MEKVHSSEELMGFISNMDHDNSVCQFYVPGKGKFTLVLQEEEQRSVLADVETNPELGKMIEESMKEYKARLGMSTSDLLTSLSPEDFR</sequence>
<dbReference type="Proteomes" id="UP001493487">
    <property type="component" value="Unassembled WGS sequence"/>
</dbReference>
<evidence type="ECO:0000313" key="1">
    <source>
        <dbReference type="EMBL" id="MEQ4483421.1"/>
    </source>
</evidence>
<comment type="caution">
    <text evidence="1">The sequence shown here is derived from an EMBL/GenBank/DDBJ whole genome shotgun (WGS) entry which is preliminary data.</text>
</comment>